<keyword evidence="11" id="KW-1185">Reference proteome</keyword>
<evidence type="ECO:0000256" key="7">
    <source>
        <dbReference type="ARBA" id="ARBA00023010"/>
    </source>
</evidence>
<evidence type="ECO:0000256" key="2">
    <source>
        <dbReference type="ARBA" id="ARBA00008445"/>
    </source>
</evidence>
<protein>
    <recommendedName>
        <fullName evidence="9">Protein-export membrane protein SecG</fullName>
    </recommendedName>
</protein>
<dbReference type="EMBL" id="JASCXW010000007">
    <property type="protein sequence ID" value="MDI6452618.1"/>
    <property type="molecule type" value="Genomic_DNA"/>
</dbReference>
<evidence type="ECO:0000256" key="8">
    <source>
        <dbReference type="ARBA" id="ARBA00023136"/>
    </source>
</evidence>
<keyword evidence="9" id="KW-1003">Cell membrane</keyword>
<dbReference type="GO" id="GO:0015450">
    <property type="term" value="F:protein-transporting ATPase activity"/>
    <property type="evidence" value="ECO:0007669"/>
    <property type="project" value="UniProtKB-UniRule"/>
</dbReference>
<evidence type="ECO:0000256" key="3">
    <source>
        <dbReference type="ARBA" id="ARBA00022448"/>
    </source>
</evidence>
<dbReference type="RefSeq" id="WP_282839033.1">
    <property type="nucleotide sequence ID" value="NZ_JASCXW010000007.1"/>
</dbReference>
<keyword evidence="5 9" id="KW-0653">Protein transport</keyword>
<evidence type="ECO:0000256" key="5">
    <source>
        <dbReference type="ARBA" id="ARBA00022927"/>
    </source>
</evidence>
<keyword evidence="3 9" id="KW-0813">Transport</keyword>
<accession>A0AAW6U3S2</accession>
<keyword evidence="7 9" id="KW-0811">Translocation</keyword>
<evidence type="ECO:0000256" key="4">
    <source>
        <dbReference type="ARBA" id="ARBA00022692"/>
    </source>
</evidence>
<dbReference type="InterPro" id="IPR004692">
    <property type="entry name" value="SecG"/>
</dbReference>
<keyword evidence="8 9" id="KW-0472">Membrane</keyword>
<evidence type="ECO:0000313" key="10">
    <source>
        <dbReference type="EMBL" id="MDI6452618.1"/>
    </source>
</evidence>
<keyword evidence="6 9" id="KW-1133">Transmembrane helix</keyword>
<name>A0AAW6U3S2_9MOLU</name>
<organism evidence="10 11">
    <name type="scientific">Peloplasma aerotolerans</name>
    <dbReference type="NCBI Taxonomy" id="3044389"/>
    <lineage>
        <taxon>Bacteria</taxon>
        <taxon>Bacillati</taxon>
        <taxon>Mycoplasmatota</taxon>
        <taxon>Mollicutes</taxon>
        <taxon>Acholeplasmatales</taxon>
        <taxon>Acholeplasmataceae</taxon>
        <taxon>Peloplasma</taxon>
    </lineage>
</organism>
<keyword evidence="4 9" id="KW-0812">Transmembrane</keyword>
<sequence>MIWVDYLAIIVAILLVITVLLQHSQDNIKDAFSGEKSELFKNRKTRGLELFLVRASAVLAVLLFVFVVLSNNLH</sequence>
<comment type="caution">
    <text evidence="10">The sequence shown here is derived from an EMBL/GenBank/DDBJ whole genome shotgun (WGS) entry which is preliminary data.</text>
</comment>
<proteinExistence type="inferred from homology"/>
<dbReference type="AlphaFoldDB" id="A0AAW6U3S2"/>
<feature type="transmembrane region" description="Helical" evidence="9">
    <location>
        <begin position="51"/>
        <end position="69"/>
    </location>
</feature>
<dbReference type="Pfam" id="PF03840">
    <property type="entry name" value="SecG"/>
    <property type="match status" value="1"/>
</dbReference>
<dbReference type="GO" id="GO:0005886">
    <property type="term" value="C:plasma membrane"/>
    <property type="evidence" value="ECO:0007669"/>
    <property type="project" value="UniProtKB-SubCell"/>
</dbReference>
<reference evidence="10" key="1">
    <citation type="submission" date="2023-05" db="EMBL/GenBank/DDBJ databases">
        <title>Mariniplasma microaerophilum sp. nov., a novel anaerobic mollicute isolated from terrestrial mud volcano, Taman Peninsula, Russia.</title>
        <authorList>
            <person name="Khomyakova M.A."/>
            <person name="Merkel A.Y."/>
            <person name="Slobodkin A.I."/>
        </authorList>
    </citation>
    <scope>NUCLEOTIDE SEQUENCE</scope>
    <source>
        <strain evidence="10">M4Ah</strain>
    </source>
</reference>
<evidence type="ECO:0000256" key="9">
    <source>
        <dbReference type="RuleBase" id="RU365087"/>
    </source>
</evidence>
<evidence type="ECO:0000256" key="1">
    <source>
        <dbReference type="ARBA" id="ARBA00004141"/>
    </source>
</evidence>
<comment type="subcellular location">
    <subcellularLocation>
        <location evidence="9">Cell membrane</location>
        <topology evidence="9">Multi-pass membrane protein</topology>
    </subcellularLocation>
    <subcellularLocation>
        <location evidence="1">Membrane</location>
        <topology evidence="1">Multi-pass membrane protein</topology>
    </subcellularLocation>
</comment>
<dbReference type="NCBIfam" id="TIGR00810">
    <property type="entry name" value="secG"/>
    <property type="match status" value="1"/>
</dbReference>
<gene>
    <name evidence="10" type="primary">secG</name>
    <name evidence="10" type="ORF">QJ521_03480</name>
</gene>
<evidence type="ECO:0000256" key="6">
    <source>
        <dbReference type="ARBA" id="ARBA00022989"/>
    </source>
</evidence>
<evidence type="ECO:0000313" key="11">
    <source>
        <dbReference type="Proteomes" id="UP001431532"/>
    </source>
</evidence>
<comment type="similarity">
    <text evidence="2 9">Belongs to the SecG family.</text>
</comment>
<dbReference type="GO" id="GO:0009306">
    <property type="term" value="P:protein secretion"/>
    <property type="evidence" value="ECO:0007669"/>
    <property type="project" value="UniProtKB-UniRule"/>
</dbReference>
<dbReference type="Proteomes" id="UP001431532">
    <property type="component" value="Unassembled WGS sequence"/>
</dbReference>
<feature type="transmembrane region" description="Helical" evidence="9">
    <location>
        <begin position="6"/>
        <end position="23"/>
    </location>
</feature>
<comment type="function">
    <text evidence="9">Involved in protein export. Participates in an early event of protein translocation.</text>
</comment>